<dbReference type="Proteomes" id="UP000241201">
    <property type="component" value="Unassembled WGS sequence"/>
</dbReference>
<comment type="caution">
    <text evidence="1">The sequence shown here is derived from an EMBL/GenBank/DDBJ whole genome shotgun (WGS) entry which is preliminary data.</text>
</comment>
<dbReference type="RefSeq" id="WP_106988356.1">
    <property type="nucleotide sequence ID" value="NZ_JBBNHF010000010.1"/>
</dbReference>
<accession>A0A2T3FW52</accession>
<evidence type="ECO:0000313" key="2">
    <source>
        <dbReference type="Proteomes" id="UP000241201"/>
    </source>
</evidence>
<dbReference type="GeneID" id="77471305"/>
<proteinExistence type="predicted"/>
<reference evidence="2" key="1">
    <citation type="submission" date="2018-03" db="EMBL/GenBank/DDBJ databases">
        <title>Lachnoclostridium SNUG30370 gen.nov., sp.nov., isolated from human faeces.</title>
        <authorList>
            <person name="Seo B."/>
            <person name="Jeon K."/>
            <person name="Ko G."/>
        </authorList>
    </citation>
    <scope>NUCLEOTIDE SEQUENCE [LARGE SCALE GENOMIC DNA]</scope>
    <source>
        <strain evidence="2">SNUG30370</strain>
    </source>
</reference>
<dbReference type="AlphaFoldDB" id="A0A2T3FW52"/>
<organism evidence="1 2">
    <name type="scientific">Faecalibacillus faecis</name>
    <dbReference type="NCBI Taxonomy" id="1982628"/>
    <lineage>
        <taxon>Bacteria</taxon>
        <taxon>Bacillati</taxon>
        <taxon>Bacillota</taxon>
        <taxon>Erysipelotrichia</taxon>
        <taxon>Erysipelotrichales</taxon>
        <taxon>Coprobacillaceae</taxon>
        <taxon>Faecalibacillus</taxon>
    </lineage>
</organism>
<name>A0A2T3FW52_9FIRM</name>
<dbReference type="EMBL" id="PYLP01000013">
    <property type="protein sequence ID" value="PST39514.1"/>
    <property type="molecule type" value="Genomic_DNA"/>
</dbReference>
<sequence length="74" mass="8744">MNESSKVNDILKNPLFKGIGQFLFPADFYSITNNMTLKDVDYLLPYHSHIEVSTTLEVLEYLEKQKQKRDMKKF</sequence>
<protein>
    <submittedName>
        <fullName evidence="1">Uncharacterized protein</fullName>
    </submittedName>
</protein>
<evidence type="ECO:0000313" key="1">
    <source>
        <dbReference type="EMBL" id="PST39514.1"/>
    </source>
</evidence>
<gene>
    <name evidence="1" type="ORF">C7U55_09395</name>
</gene>
<keyword evidence="2" id="KW-1185">Reference proteome</keyword>